<evidence type="ECO:0000259" key="12">
    <source>
        <dbReference type="PROSITE" id="PS50122"/>
    </source>
</evidence>
<dbReference type="SUPFAM" id="SSF52738">
    <property type="entry name" value="Methylesterase CheB, C-terminal domain"/>
    <property type="match status" value="1"/>
</dbReference>
<dbReference type="InterPro" id="IPR000014">
    <property type="entry name" value="PAS"/>
</dbReference>
<dbReference type="SUPFAM" id="SSF55785">
    <property type="entry name" value="PYP-like sensor domain (PAS domain)"/>
    <property type="match status" value="2"/>
</dbReference>
<keyword evidence="10" id="KW-0145">Chemotaxis</keyword>
<accession>A0A858SR41</accession>
<dbReference type="SUPFAM" id="SSF53335">
    <property type="entry name" value="S-adenosyl-L-methionine-dependent methyltransferases"/>
    <property type="match status" value="1"/>
</dbReference>
<dbReference type="CDD" id="cd00130">
    <property type="entry name" value="PAS"/>
    <property type="match status" value="1"/>
</dbReference>
<evidence type="ECO:0000313" key="15">
    <source>
        <dbReference type="Proteomes" id="UP000503308"/>
    </source>
</evidence>
<dbReference type="InterPro" id="IPR029063">
    <property type="entry name" value="SAM-dependent_MTases_sf"/>
</dbReference>
<organism evidence="14 15">
    <name type="scientific">Roseobacter ponti</name>
    <dbReference type="NCBI Taxonomy" id="1891787"/>
    <lineage>
        <taxon>Bacteria</taxon>
        <taxon>Pseudomonadati</taxon>
        <taxon>Pseudomonadota</taxon>
        <taxon>Alphaproteobacteria</taxon>
        <taxon>Rhodobacterales</taxon>
        <taxon>Roseobacteraceae</taxon>
        <taxon>Roseobacter</taxon>
    </lineage>
</organism>
<dbReference type="Proteomes" id="UP000503308">
    <property type="component" value="Chromosome"/>
</dbReference>
<dbReference type="RefSeq" id="WP_169640350.1">
    <property type="nucleotide sequence ID" value="NZ_CP048788.1"/>
</dbReference>
<dbReference type="PROSITE" id="PS50123">
    <property type="entry name" value="CHER"/>
    <property type="match status" value="1"/>
</dbReference>
<dbReference type="GO" id="GO:0005524">
    <property type="term" value="F:ATP binding"/>
    <property type="evidence" value="ECO:0007669"/>
    <property type="project" value="UniProtKB-KW"/>
</dbReference>
<dbReference type="InterPro" id="IPR022642">
    <property type="entry name" value="CheR_C"/>
</dbReference>
<dbReference type="Pfam" id="PF01739">
    <property type="entry name" value="CheR"/>
    <property type="match status" value="1"/>
</dbReference>
<evidence type="ECO:0000256" key="9">
    <source>
        <dbReference type="ARBA" id="ARBA00022840"/>
    </source>
</evidence>
<evidence type="ECO:0000256" key="11">
    <source>
        <dbReference type="SAM" id="Coils"/>
    </source>
</evidence>
<feature type="domain" description="CheB-type methylesterase" evidence="12">
    <location>
        <begin position="12"/>
        <end position="184"/>
    </location>
</feature>
<dbReference type="GO" id="GO:0032259">
    <property type="term" value="P:methylation"/>
    <property type="evidence" value="ECO:0007669"/>
    <property type="project" value="UniProtKB-KW"/>
</dbReference>
<comment type="catalytic activity">
    <reaction evidence="2">
        <text>L-glutamyl-[protein] + S-adenosyl-L-methionine = [protein]-L-glutamate 5-O-methyl ester + S-adenosyl-L-homocysteine</text>
        <dbReference type="Rhea" id="RHEA:24452"/>
        <dbReference type="Rhea" id="RHEA-COMP:10208"/>
        <dbReference type="Rhea" id="RHEA-COMP:10311"/>
        <dbReference type="ChEBI" id="CHEBI:29973"/>
        <dbReference type="ChEBI" id="CHEBI:57856"/>
        <dbReference type="ChEBI" id="CHEBI:59789"/>
        <dbReference type="ChEBI" id="CHEBI:82795"/>
        <dbReference type="EC" id="2.1.1.80"/>
    </reaction>
</comment>
<dbReference type="EMBL" id="CP048788">
    <property type="protein sequence ID" value="QJF51135.1"/>
    <property type="molecule type" value="Genomic_DNA"/>
</dbReference>
<dbReference type="Gene3D" id="3.40.50.150">
    <property type="entry name" value="Vaccinia Virus protein VP39"/>
    <property type="match status" value="1"/>
</dbReference>
<evidence type="ECO:0000256" key="6">
    <source>
        <dbReference type="ARBA" id="ARBA00022691"/>
    </source>
</evidence>
<dbReference type="Pfam" id="PF08448">
    <property type="entry name" value="PAS_4"/>
    <property type="match status" value="1"/>
</dbReference>
<keyword evidence="5" id="KW-0808">Transferase</keyword>
<dbReference type="PROSITE" id="PS50122">
    <property type="entry name" value="CHEB"/>
    <property type="match status" value="1"/>
</dbReference>
<sequence>MSRNSNTDVPVIIGIGASAGGLEAFQQLLTGLPDTHDLILILVQHLDPDHESLMPELVAAKTKSPVHSVKDNMQIERGHIYLIPPGYEMEIRGLSLRLTKFSSPRGLRRPIDRFFNSLAEEHGENAIAVVLSGTGSDGANGAREIKGQGGLVFVQDPRQAKYDGMPQSVLDLCGADVTSNAEEIVDVVRDYFNLRTGVHEGMETDAEFLARIMRHVRFRTGHDFTEYKDATMLRRIAVRMSVLNLSSPNDYLKYMVETKSEADLLFRDLLINVTSFFRDEDHFETLKAEIIPELVEQTDEHGELRIWVAGCSTGEEAYSIGMLAAEEISRVNKQCKVVIFGTDIDEQALSVARHGRYPDAIVDTIPASLMERYFKPTKDGYEVGPQLREMVRFSRHSFIKDPPFSKLDMVSCRNVLIYLKDSLQDLTGRVFHYALRERGFLFLGPSENPKSILTYFDEISARARIFRRKPGAAKPLNLGSLSGAVMNRPKAAADKAAATAELSDRDRVILNEFAPAYLHTDAQGDVIFSSASAGKYLAIRAGKVSTGLFSIIAPELESTFRRVARIELKPGAVGEFEFQGEISGRTERLIVSARRLDDGTQLFVIRDNLLLLDSRPGGSADPGSAQDVYVNQLEAELDDAKQAVRTTVEELETSNEELKSSNEEMMSMNEELQSANEELTTINDELQEKLRALNQANVDLNNFVQSARVPSVFLDADLRLLRFTPEAERYFSFTESDLGRTIADLNAEIDQDRLIELCEQTVTDQKEREEEFLTKDEKISLSVRVMPYSPDGKESLGAVFTLQDVTELRKAVRTADHAKALADRQKSEVEQIYKHSPMAMGLVGRDMRYIRLNEKLAEINGAPVSQHIGRRIRDIIPDVADHTEKLIRTVMETGKPIFEERVTGSTLSEPDRIHIWESDWLPFYTGDELTGVSVNVRNITEQVETADNLRRIMRELEHRVKNMLSNVNALINRAGREATTDRAVFDTLTNRIQGLAKTHSLLTAENWSSALLRDVIEPETVGVYGDDRVTLSGPDVFVTSEATLAIGMAIHELATNAAKYGAFSSQDGHVSLNWSRITDARSDRLIIQWKETGGPQIDGPDKTGFGTQLITSTLEGSLGGTVKPEWEQNGLRVVIELDFDDVTVSKGA</sequence>
<dbReference type="GO" id="GO:0008984">
    <property type="term" value="F:protein-glutamate methylesterase activity"/>
    <property type="evidence" value="ECO:0007669"/>
    <property type="project" value="InterPro"/>
</dbReference>
<dbReference type="InterPro" id="IPR050903">
    <property type="entry name" value="Bact_Chemotaxis_MeTrfase"/>
</dbReference>
<dbReference type="SMART" id="SM00138">
    <property type="entry name" value="MeTrc"/>
    <property type="match status" value="1"/>
</dbReference>
<evidence type="ECO:0000256" key="1">
    <source>
        <dbReference type="ARBA" id="ARBA00000085"/>
    </source>
</evidence>
<feature type="active site" evidence="10">
    <location>
        <position position="137"/>
    </location>
</feature>
<dbReference type="InterPro" id="IPR000673">
    <property type="entry name" value="Sig_transdc_resp-reg_Me-estase"/>
</dbReference>
<dbReference type="InterPro" id="IPR011102">
    <property type="entry name" value="Sig_transdc_His_kinase_HWE"/>
</dbReference>
<dbReference type="Pfam" id="PF07536">
    <property type="entry name" value="HWE_HK"/>
    <property type="match status" value="1"/>
</dbReference>
<dbReference type="GO" id="GO:0004673">
    <property type="term" value="F:protein histidine kinase activity"/>
    <property type="evidence" value="ECO:0007669"/>
    <property type="project" value="UniProtKB-EC"/>
</dbReference>
<feature type="active site" evidence="10">
    <location>
        <position position="45"/>
    </location>
</feature>
<gene>
    <name evidence="14" type="ORF">G3256_08175</name>
</gene>
<dbReference type="GO" id="GO:0006935">
    <property type="term" value="P:chemotaxis"/>
    <property type="evidence" value="ECO:0007669"/>
    <property type="project" value="UniProtKB-UniRule"/>
</dbReference>
<dbReference type="Pfam" id="PF13596">
    <property type="entry name" value="PAS_10"/>
    <property type="match status" value="1"/>
</dbReference>
<dbReference type="SMART" id="SM00911">
    <property type="entry name" value="HWE_HK"/>
    <property type="match status" value="1"/>
</dbReference>
<reference evidence="14 15" key="1">
    <citation type="submission" date="2020-02" db="EMBL/GenBank/DDBJ databases">
        <title>Genome sequence of Roseobacter ponti.</title>
        <authorList>
            <person name="Hollensteiner J."/>
            <person name="Schneider D."/>
            <person name="Poehlein A."/>
            <person name="Daniel R."/>
        </authorList>
    </citation>
    <scope>NUCLEOTIDE SEQUENCE [LARGE SCALE GENOMIC DNA]</scope>
    <source>
        <strain evidence="14 15">DSM 106830</strain>
    </source>
</reference>
<evidence type="ECO:0000256" key="3">
    <source>
        <dbReference type="ARBA" id="ARBA00022553"/>
    </source>
</evidence>
<dbReference type="SMART" id="SM00091">
    <property type="entry name" value="PAS"/>
    <property type="match status" value="3"/>
</dbReference>
<evidence type="ECO:0000256" key="7">
    <source>
        <dbReference type="ARBA" id="ARBA00022741"/>
    </source>
</evidence>
<keyword evidence="7" id="KW-0547">Nucleotide-binding</keyword>
<dbReference type="InterPro" id="IPR013656">
    <property type="entry name" value="PAS_4"/>
</dbReference>
<comment type="catalytic activity">
    <reaction evidence="1">
        <text>ATP + protein L-histidine = ADP + protein N-phospho-L-histidine.</text>
        <dbReference type="EC" id="2.7.13.3"/>
    </reaction>
</comment>
<keyword evidence="15" id="KW-1185">Reference proteome</keyword>
<dbReference type="InterPro" id="IPR035965">
    <property type="entry name" value="PAS-like_dom_sf"/>
</dbReference>
<evidence type="ECO:0000256" key="10">
    <source>
        <dbReference type="PROSITE-ProRule" id="PRU00050"/>
    </source>
</evidence>
<dbReference type="Gene3D" id="1.10.155.10">
    <property type="entry name" value="Chemotaxis receptor methyltransferase CheR, N-terminal domain"/>
    <property type="match status" value="1"/>
</dbReference>
<dbReference type="GO" id="GO:0005737">
    <property type="term" value="C:cytoplasm"/>
    <property type="evidence" value="ECO:0007669"/>
    <property type="project" value="InterPro"/>
</dbReference>
<proteinExistence type="predicted"/>
<protein>
    <submittedName>
        <fullName evidence="14">PAS domain-containing protein</fullName>
    </submittedName>
</protein>
<dbReference type="InterPro" id="IPR036804">
    <property type="entry name" value="CheR_N_sf"/>
</dbReference>
<dbReference type="InterPro" id="IPR036890">
    <property type="entry name" value="HATPase_C_sf"/>
</dbReference>
<dbReference type="InterPro" id="IPR000780">
    <property type="entry name" value="CheR_MeTrfase"/>
</dbReference>
<dbReference type="CDD" id="cd16434">
    <property type="entry name" value="CheB-CheR_fusion"/>
    <property type="match status" value="1"/>
</dbReference>
<name>A0A858SR41_9RHOB</name>
<dbReference type="AlphaFoldDB" id="A0A858SR41"/>
<feature type="coiled-coil region" evidence="11">
    <location>
        <begin position="630"/>
        <end position="703"/>
    </location>
</feature>
<evidence type="ECO:0000256" key="2">
    <source>
        <dbReference type="ARBA" id="ARBA00001541"/>
    </source>
</evidence>
<dbReference type="PANTHER" id="PTHR24422">
    <property type="entry name" value="CHEMOTAXIS PROTEIN METHYLTRANSFERASE"/>
    <property type="match status" value="1"/>
</dbReference>
<keyword evidence="9" id="KW-0067">ATP-binding</keyword>
<evidence type="ECO:0000313" key="14">
    <source>
        <dbReference type="EMBL" id="QJF51135.1"/>
    </source>
</evidence>
<feature type="domain" description="CheR-type methyltransferase" evidence="13">
    <location>
        <begin position="209"/>
        <end position="447"/>
    </location>
</feature>
<keyword evidence="3" id="KW-0597">Phosphoprotein</keyword>
<dbReference type="InterPro" id="IPR022641">
    <property type="entry name" value="CheR_N"/>
</dbReference>
<dbReference type="PANTHER" id="PTHR24422:SF10">
    <property type="entry name" value="CHEMOTAXIS PROTEIN METHYLTRANSFERASE 2"/>
    <property type="match status" value="1"/>
</dbReference>
<dbReference type="Gene3D" id="3.30.565.10">
    <property type="entry name" value="Histidine kinase-like ATPase, C-terminal domain"/>
    <property type="match status" value="1"/>
</dbReference>
<feature type="coiled-coil region" evidence="11">
    <location>
        <begin position="939"/>
        <end position="973"/>
    </location>
</feature>
<keyword evidence="4" id="KW-0489">Methyltransferase</keyword>
<keyword evidence="6" id="KW-0949">S-adenosyl-L-methionine</keyword>
<keyword evidence="11" id="KW-0175">Coiled coil</keyword>
<keyword evidence="10" id="KW-0378">Hydrolase</keyword>
<dbReference type="PRINTS" id="PR00996">
    <property type="entry name" value="CHERMTFRASE"/>
</dbReference>
<dbReference type="KEGG" id="rpon:G3256_08175"/>
<dbReference type="InterPro" id="IPR035909">
    <property type="entry name" value="CheB_C"/>
</dbReference>
<evidence type="ECO:0000256" key="5">
    <source>
        <dbReference type="ARBA" id="ARBA00022679"/>
    </source>
</evidence>
<dbReference type="Gene3D" id="3.30.450.20">
    <property type="entry name" value="PAS domain"/>
    <property type="match status" value="2"/>
</dbReference>
<dbReference type="NCBIfam" id="TIGR00229">
    <property type="entry name" value="sensory_box"/>
    <property type="match status" value="1"/>
</dbReference>
<evidence type="ECO:0000259" key="13">
    <source>
        <dbReference type="PROSITE" id="PS50123"/>
    </source>
</evidence>
<dbReference type="GO" id="GO:0000156">
    <property type="term" value="F:phosphorelay response regulator activity"/>
    <property type="evidence" value="ECO:0007669"/>
    <property type="project" value="InterPro"/>
</dbReference>
<dbReference type="Gene3D" id="3.40.50.180">
    <property type="entry name" value="Methylesterase CheB, C-terminal domain"/>
    <property type="match status" value="1"/>
</dbReference>
<dbReference type="GO" id="GO:0008983">
    <property type="term" value="F:protein-glutamate O-methyltransferase activity"/>
    <property type="evidence" value="ECO:0007669"/>
    <property type="project" value="UniProtKB-EC"/>
</dbReference>
<evidence type="ECO:0000256" key="8">
    <source>
        <dbReference type="ARBA" id="ARBA00022777"/>
    </source>
</evidence>
<keyword evidence="8" id="KW-0418">Kinase</keyword>
<feature type="active site" evidence="10">
    <location>
        <position position="18"/>
    </location>
</feature>
<dbReference type="Pfam" id="PF03705">
    <property type="entry name" value="CheR_N"/>
    <property type="match status" value="1"/>
</dbReference>
<dbReference type="Pfam" id="PF01339">
    <property type="entry name" value="CheB_methylest"/>
    <property type="match status" value="1"/>
</dbReference>
<dbReference type="SUPFAM" id="SSF47757">
    <property type="entry name" value="Chemotaxis receptor methyltransferase CheR, N-terminal domain"/>
    <property type="match status" value="1"/>
</dbReference>
<evidence type="ECO:0000256" key="4">
    <source>
        <dbReference type="ARBA" id="ARBA00022603"/>
    </source>
</evidence>